<comment type="similarity">
    <text evidence="1 4">Belongs to the acetyltransferase Eis family.</text>
</comment>
<dbReference type="CDD" id="cd04301">
    <property type="entry name" value="NAT_SF"/>
    <property type="match status" value="1"/>
</dbReference>
<feature type="binding site" evidence="4">
    <location>
        <begin position="111"/>
        <end position="113"/>
    </location>
    <ligand>
        <name>acetyl-CoA</name>
        <dbReference type="ChEBI" id="CHEBI:57288"/>
    </ligand>
</feature>
<evidence type="ECO:0000256" key="3">
    <source>
        <dbReference type="ARBA" id="ARBA00023315"/>
    </source>
</evidence>
<dbReference type="Gene3D" id="3.40.630.30">
    <property type="match status" value="2"/>
</dbReference>
<dbReference type="RefSeq" id="WP_200555193.1">
    <property type="nucleotide sequence ID" value="NZ_JAEPES010000001.1"/>
</dbReference>
<evidence type="ECO:0000256" key="4">
    <source>
        <dbReference type="HAMAP-Rule" id="MF_01812"/>
    </source>
</evidence>
<dbReference type="Proteomes" id="UP000636458">
    <property type="component" value="Unassembled WGS sequence"/>
</dbReference>
<keyword evidence="2 4" id="KW-0808">Transferase</keyword>
<dbReference type="SUPFAM" id="SSF55729">
    <property type="entry name" value="Acyl-CoA N-acyltransferases (Nat)"/>
    <property type="match status" value="1"/>
</dbReference>
<feature type="binding site" evidence="4">
    <location>
        <begin position="147"/>
        <end position="148"/>
    </location>
    <ligand>
        <name>acetyl-CoA</name>
        <dbReference type="ChEBI" id="CHEBI:57288"/>
    </ligand>
</feature>
<dbReference type="InterPro" id="IPR036527">
    <property type="entry name" value="SCP2_sterol-bd_dom_sf"/>
</dbReference>
<evidence type="ECO:0000313" key="7">
    <source>
        <dbReference type="EMBL" id="MBK4347967.1"/>
    </source>
</evidence>
<dbReference type="InterPro" id="IPR051554">
    <property type="entry name" value="Acetyltransferase_Eis"/>
</dbReference>
<feature type="domain" description="N-acetyltransferase" evidence="5">
    <location>
        <begin position="24"/>
        <end position="180"/>
    </location>
</feature>
<dbReference type="EMBL" id="JAEPES010000003">
    <property type="protein sequence ID" value="MBK4347967.1"/>
    <property type="molecule type" value="Genomic_DNA"/>
</dbReference>
<dbReference type="Pfam" id="PF13527">
    <property type="entry name" value="Acetyltransf_9"/>
    <property type="match status" value="1"/>
</dbReference>
<dbReference type="PANTHER" id="PTHR37817:SF1">
    <property type="entry name" value="N-ACETYLTRANSFERASE EIS"/>
    <property type="match status" value="1"/>
</dbReference>
<dbReference type="NCBIfam" id="NF002367">
    <property type="entry name" value="PRK01346.1-4"/>
    <property type="match status" value="1"/>
</dbReference>
<dbReference type="InterPro" id="IPR022902">
    <property type="entry name" value="NAcTrfase_Eis"/>
</dbReference>
<accession>A0A934SMZ0</accession>
<evidence type="ECO:0000259" key="5">
    <source>
        <dbReference type="PROSITE" id="PS51186"/>
    </source>
</evidence>
<dbReference type="Gene3D" id="3.30.1050.10">
    <property type="entry name" value="SCP2 sterol-binding domain"/>
    <property type="match status" value="1"/>
</dbReference>
<feature type="active site" description="Proton acceptor; via carboxylate" evidence="4">
    <location>
        <position position="443"/>
    </location>
</feature>
<feature type="active site" description="Proton donor" evidence="4">
    <location>
        <position position="152"/>
    </location>
</feature>
<evidence type="ECO:0000313" key="6">
    <source>
        <dbReference type="EMBL" id="MBK4346910.1"/>
    </source>
</evidence>
<dbReference type="AlphaFoldDB" id="A0A934SMZ0"/>
<keyword evidence="8" id="KW-1185">Reference proteome</keyword>
<dbReference type="InterPro" id="IPR041380">
    <property type="entry name" value="Acetyltransf_17"/>
</dbReference>
<dbReference type="Pfam" id="PF13530">
    <property type="entry name" value="SCP2_2"/>
    <property type="match status" value="1"/>
</dbReference>
<gene>
    <name evidence="6" type="ORF">IV501_04630</name>
    <name evidence="7" type="ORF">IV501_09995</name>
</gene>
<sequence>MTDDAYLTLPIDVESATGLARQGLRMSLLDTDDAAAFASWLGAVGRGFQDGRATPEVVEARRVTAGQRRNSGVWDETLLDPATPVATVAGWPSQLSVPGHLSLGAWAVSAVTVSPTHRRRGVAGALIEAELRTAQALGLPVVALTVSEATIYSRWGFAPAAMAADWTIDTSRVTWTGPMVPGRVQFVEADRLVTEGAELVERVRLATPGQMSFDGVLWERLIGRGVGLEEQAKSLRFIRYADEHGVPQGFAVYKVLEETRTTVARAVVELHYLVSATDDAYAALWRFLIELDLVGEIRAPLRSIDEPVYWQVDDARAVVKHDEREHLWIRILDVPAMLTGRRYHTPGHFVLDVSDPLMYAAGRFLLTVQADGTAVVSELEGDIPGDTAAVALTVNELGSIYLGGVSASTLFRAGRIQELTPGAAAVLDRTFHAATTPWLSIWF</sequence>
<dbReference type="SUPFAM" id="SSF55718">
    <property type="entry name" value="SCP-like"/>
    <property type="match status" value="1"/>
</dbReference>
<evidence type="ECO:0000256" key="2">
    <source>
        <dbReference type="ARBA" id="ARBA00022679"/>
    </source>
</evidence>
<dbReference type="InterPro" id="IPR000182">
    <property type="entry name" value="GNAT_dom"/>
</dbReference>
<dbReference type="PROSITE" id="PS51186">
    <property type="entry name" value="GNAT"/>
    <property type="match status" value="1"/>
</dbReference>
<protein>
    <submittedName>
        <fullName evidence="7">GNAT family N-acetyltransferase</fullName>
    </submittedName>
</protein>
<evidence type="ECO:0000313" key="8">
    <source>
        <dbReference type="Proteomes" id="UP000636458"/>
    </source>
</evidence>
<dbReference type="InterPro" id="IPR025559">
    <property type="entry name" value="Eis_dom"/>
</dbReference>
<organism evidence="7 8">
    <name type="scientific">Lacisediminihabitans changchengi</name>
    <dbReference type="NCBI Taxonomy" id="2787634"/>
    <lineage>
        <taxon>Bacteria</taxon>
        <taxon>Bacillati</taxon>
        <taxon>Actinomycetota</taxon>
        <taxon>Actinomycetes</taxon>
        <taxon>Micrococcales</taxon>
        <taxon>Microbacteriaceae</taxon>
        <taxon>Lacisediminihabitans</taxon>
    </lineage>
</organism>
<dbReference type="HAMAP" id="MF_01812">
    <property type="entry name" value="Eis"/>
    <property type="match status" value="1"/>
</dbReference>
<keyword evidence="3 4" id="KW-0012">Acyltransferase</keyword>
<dbReference type="GO" id="GO:0034069">
    <property type="term" value="F:aminoglycoside N-acetyltransferase activity"/>
    <property type="evidence" value="ECO:0007669"/>
    <property type="project" value="TreeGrafter"/>
</dbReference>
<proteinExistence type="inferred from homology"/>
<dbReference type="Pfam" id="PF17668">
    <property type="entry name" value="Acetyltransf_17"/>
    <property type="match status" value="1"/>
</dbReference>
<comment type="subunit">
    <text evidence="4">Homohexamer; trimer of dimers.</text>
</comment>
<dbReference type="InterPro" id="IPR016181">
    <property type="entry name" value="Acyl_CoA_acyltransferase"/>
</dbReference>
<comment type="caution">
    <text evidence="7">The sequence shown here is derived from an EMBL/GenBank/DDBJ whole genome shotgun (WGS) entry which is preliminary data.</text>
</comment>
<dbReference type="EMBL" id="JAEPES010000001">
    <property type="protein sequence ID" value="MBK4346910.1"/>
    <property type="molecule type" value="Genomic_DNA"/>
</dbReference>
<evidence type="ECO:0000256" key="1">
    <source>
        <dbReference type="ARBA" id="ARBA00009213"/>
    </source>
</evidence>
<name>A0A934SMZ0_9MICO</name>
<feature type="binding site" evidence="4">
    <location>
        <begin position="119"/>
        <end position="124"/>
    </location>
    <ligand>
        <name>acetyl-CoA</name>
        <dbReference type="ChEBI" id="CHEBI:57288"/>
    </ligand>
</feature>
<reference evidence="7" key="1">
    <citation type="submission" date="2021-01" db="EMBL/GenBank/DDBJ databases">
        <title>Lacisediminihabitans sp. nov. strain G11-30, isolated from Antarctic Soil.</title>
        <authorList>
            <person name="Li J."/>
        </authorList>
    </citation>
    <scope>NUCLEOTIDE SEQUENCE</scope>
    <source>
        <strain evidence="7">G11-30</strain>
    </source>
</reference>
<dbReference type="GO" id="GO:0030649">
    <property type="term" value="P:aminoglycoside antibiotic catabolic process"/>
    <property type="evidence" value="ECO:0007669"/>
    <property type="project" value="TreeGrafter"/>
</dbReference>
<dbReference type="PANTHER" id="PTHR37817">
    <property type="entry name" value="N-ACETYLTRANSFERASE EIS"/>
    <property type="match status" value="1"/>
</dbReference>